<dbReference type="Pfam" id="PF08016">
    <property type="entry name" value="PKD_channel"/>
    <property type="match status" value="1"/>
</dbReference>
<dbReference type="InterPro" id="IPR051223">
    <property type="entry name" value="Polycystin"/>
</dbReference>
<feature type="transmembrane region" description="Helical" evidence="10">
    <location>
        <begin position="1116"/>
        <end position="1138"/>
    </location>
</feature>
<dbReference type="InterPro" id="IPR046791">
    <property type="entry name" value="Polycystin_dom"/>
</dbReference>
<dbReference type="Pfam" id="PF20519">
    <property type="entry name" value="Polycystin_dom"/>
    <property type="match status" value="1"/>
</dbReference>
<feature type="transmembrane region" description="Helical" evidence="10">
    <location>
        <begin position="1551"/>
        <end position="1572"/>
    </location>
</feature>
<dbReference type="GO" id="GO:0005509">
    <property type="term" value="F:calcium ion binding"/>
    <property type="evidence" value="ECO:0007669"/>
    <property type="project" value="InterPro"/>
</dbReference>
<gene>
    <name evidence="13" type="ORF">Zmor_022580</name>
</gene>
<dbReference type="GO" id="GO:0016020">
    <property type="term" value="C:membrane"/>
    <property type="evidence" value="ECO:0007669"/>
    <property type="project" value="UniProtKB-SubCell"/>
</dbReference>
<dbReference type="InterPro" id="IPR001024">
    <property type="entry name" value="PLAT/LH2_dom"/>
</dbReference>
<protein>
    <recommendedName>
        <fullName evidence="12">PLAT domain-containing protein</fullName>
    </recommendedName>
</protein>
<feature type="transmembrane region" description="Helical" evidence="10">
    <location>
        <begin position="1173"/>
        <end position="1194"/>
    </location>
</feature>
<evidence type="ECO:0000256" key="10">
    <source>
        <dbReference type="SAM" id="Phobius"/>
    </source>
</evidence>
<dbReference type="SUPFAM" id="SSF49723">
    <property type="entry name" value="Lipase/lipooxygenase domain (PLAT/LH2 domain)"/>
    <property type="match status" value="1"/>
</dbReference>
<evidence type="ECO:0000256" key="2">
    <source>
        <dbReference type="ARBA" id="ARBA00007200"/>
    </source>
</evidence>
<dbReference type="PANTHER" id="PTHR10877">
    <property type="entry name" value="POLYCYSTIN FAMILY MEMBER"/>
    <property type="match status" value="1"/>
</dbReference>
<dbReference type="InterPro" id="IPR013122">
    <property type="entry name" value="PKD1_2_channel"/>
</dbReference>
<dbReference type="SMART" id="SM00308">
    <property type="entry name" value="LH2"/>
    <property type="match status" value="1"/>
</dbReference>
<evidence type="ECO:0000259" key="12">
    <source>
        <dbReference type="PROSITE" id="PS50095"/>
    </source>
</evidence>
<keyword evidence="3 10" id="KW-0812">Transmembrane</keyword>
<dbReference type="PRINTS" id="PR01433">
    <property type="entry name" value="POLYCYSTIN2"/>
</dbReference>
<feature type="domain" description="PLAT" evidence="12">
    <location>
        <begin position="925"/>
        <end position="1044"/>
    </location>
</feature>
<keyword evidence="5 10" id="KW-1133">Transmembrane helix</keyword>
<feature type="signal peptide" evidence="11">
    <location>
        <begin position="1"/>
        <end position="18"/>
    </location>
</feature>
<evidence type="ECO:0000256" key="7">
    <source>
        <dbReference type="ARBA" id="ARBA00023180"/>
    </source>
</evidence>
<name>A0AA38I176_9CUCU</name>
<evidence type="ECO:0000256" key="3">
    <source>
        <dbReference type="ARBA" id="ARBA00022692"/>
    </source>
</evidence>
<dbReference type="GO" id="GO:0005262">
    <property type="term" value="F:calcium channel activity"/>
    <property type="evidence" value="ECO:0007669"/>
    <property type="project" value="TreeGrafter"/>
</dbReference>
<feature type="transmembrane region" description="Helical" evidence="10">
    <location>
        <begin position="1605"/>
        <end position="1624"/>
    </location>
</feature>
<evidence type="ECO:0000313" key="14">
    <source>
        <dbReference type="Proteomes" id="UP001168821"/>
    </source>
</evidence>
<evidence type="ECO:0000256" key="9">
    <source>
        <dbReference type="PROSITE-ProRule" id="PRU00152"/>
    </source>
</evidence>
<dbReference type="PANTHER" id="PTHR10877:SF183">
    <property type="entry name" value="AT14535P-RELATED"/>
    <property type="match status" value="1"/>
</dbReference>
<feature type="transmembrane region" description="Helical" evidence="10">
    <location>
        <begin position="1517"/>
        <end position="1539"/>
    </location>
</feature>
<comment type="caution">
    <text evidence="9">Lacks conserved residue(s) required for the propagation of feature annotation.</text>
</comment>
<feature type="chain" id="PRO_5041332735" description="PLAT domain-containing protein" evidence="11">
    <location>
        <begin position="19"/>
        <end position="1918"/>
    </location>
</feature>
<dbReference type="GO" id="GO:0050982">
    <property type="term" value="P:detection of mechanical stimulus"/>
    <property type="evidence" value="ECO:0007669"/>
    <property type="project" value="TreeGrafter"/>
</dbReference>
<feature type="disulfide bond" evidence="8">
    <location>
        <begin position="1370"/>
        <end position="1384"/>
    </location>
</feature>
<comment type="similarity">
    <text evidence="2">Belongs to the polycystin family.</text>
</comment>
<proteinExistence type="inferred from homology"/>
<dbReference type="Gene3D" id="2.60.60.20">
    <property type="entry name" value="PLAT/LH2 domain"/>
    <property type="match status" value="1"/>
</dbReference>
<evidence type="ECO:0000313" key="13">
    <source>
        <dbReference type="EMBL" id="KAJ3644879.1"/>
    </source>
</evidence>
<keyword evidence="7" id="KW-0325">Glycoprotein</keyword>
<comment type="subcellular location">
    <subcellularLocation>
        <location evidence="1">Membrane</location>
        <topology evidence="1">Multi-pass membrane protein</topology>
    </subcellularLocation>
</comment>
<keyword evidence="4 11" id="KW-0732">Signal</keyword>
<keyword evidence="14" id="KW-1185">Reference proteome</keyword>
<evidence type="ECO:0000256" key="6">
    <source>
        <dbReference type="ARBA" id="ARBA00023136"/>
    </source>
</evidence>
<keyword evidence="6 10" id="KW-0472">Membrane</keyword>
<dbReference type="EMBL" id="JALNTZ010000007">
    <property type="protein sequence ID" value="KAJ3644879.1"/>
    <property type="molecule type" value="Genomic_DNA"/>
</dbReference>
<feature type="transmembrane region" description="Helical" evidence="10">
    <location>
        <begin position="1147"/>
        <end position="1167"/>
    </location>
</feature>
<dbReference type="Pfam" id="PF01477">
    <property type="entry name" value="PLAT"/>
    <property type="match status" value="1"/>
</dbReference>
<reference evidence="13" key="1">
    <citation type="journal article" date="2023" name="G3 (Bethesda)">
        <title>Whole genome assemblies of Zophobas morio and Tenebrio molitor.</title>
        <authorList>
            <person name="Kaur S."/>
            <person name="Stinson S.A."/>
            <person name="diCenzo G.C."/>
        </authorList>
    </citation>
    <scope>NUCLEOTIDE SEQUENCE</scope>
    <source>
        <strain evidence="13">QUZm001</strain>
    </source>
</reference>
<evidence type="ECO:0000256" key="5">
    <source>
        <dbReference type="ARBA" id="ARBA00022989"/>
    </source>
</evidence>
<feature type="transmembrane region" description="Helical" evidence="10">
    <location>
        <begin position="1645"/>
        <end position="1667"/>
    </location>
</feature>
<evidence type="ECO:0000256" key="1">
    <source>
        <dbReference type="ARBA" id="ARBA00004141"/>
    </source>
</evidence>
<sequence>MSLLILIIFVVSVPPLESQTQDCTEDFYIENCSDDPDNPDLYAQNYNLALTAHYESDCSHTEVIYQWTRGSQIVELKENVYFVPPNSLQPGTYSFTVEATIRDNGNTKTITTKCFLEMKKAGMLAVIKGGTERSVDEGHDFVMDGTKSIDIDRIPNETGRLEYKWSCELVEGSVKDFCRREYKGNTLKVPAKYAIEGHVYVFTLKIKLQEMSDWKESVDQTVRVKSLVPKITITCEKNCPPKTQSQHLTYLKVQCLENCQGINSTSYEWSVDFDINYDKSTQFGRNTDKFIVKEGVFQPGTTYRVSVNLVGSNVTAAQDLQVHASIKIDSCLIHPSSGVAIDTLFTVSCEYVGQGTTFEVSTSKNGQTILLTKSHKIEDLKFHLPVDVDVFVKIEDEDFNFDTYKLTTDVSSAIPPGVDENDEIQKWIHKVDDLVRQKSIEEAIQIASGVVEELTPSDEHKEFKKGILKTFVETPITKQTEAQQIYSLVSRLVYDPAAPSDPYQGAAATKACKTGASVDFKHLHNKHYAKKMASEIKKNTRILMNCGATDTKANFKNLEKRTLAFEITTPFPLVSLPVIDEEYHNYDADDTSAEKAKKYEEASINYVDICQTTLKMIALTVVEGEDTVVSGGENVSVQVTKLTGEELVATPVTIKGASFWASSDLTKVMDGIEVMVCCWERDPFWWNPSGMIVYTNVVLVQLRRNQEELTKFDKPFRVLLDFKHQQDLAIRDFEGGKMSVVKVDVKKGESFFVRFQCDGCTILITDFDKPEETVVQSKGLTVNDDDQFYEEHNHDYDGWHYVSVLSKKSYQISVHTKSCYSWNADKITWEFACKASANSNRDQIECICNHLSILAGVIYNNPIKLDQVTTEPDFQMVLLSSPIIFICVTTLFTLYCLLLPLVIRHNHRKTINVYIPSDISRSSRYAYFVLIRTGWKLSSGTSSNICLRLFGHKHKSQPHVLNYPDPQKRIFQRGNEDYFVVLTSSHLGNLAEIALWSDHSGRHPRWFCANVVVYDLQDHQRWYFRVNRWLDLPPKGEIYVRIQVSSDEKKTRFEKVLRNFSTRDRQDELSFLEKITFGLSVCVMIFVFCLVLWGLPRLVLSDGFATFETLKLYPEIVFFGIGSGAFTFVIHVGLRLLFRKNSMVSRLLLIVNICGSTAVLVVLGWWLPIVMGWLWFWSVVTALLVYFVVLRNIYSLVWSLYQKSPKSTNWMDHLTKVVKAVGDQRMYLFRKFGKQLLRPYFEGLYRPMTREDIQEKKLHVETRYRILALLEDTIMFTCYVTLLYLAIFAHKNPMDVTSHNAMDALIHPQQPIHSLDDVYNYVNFTLIPTLHITQWYSKYIVKEPGTMADFNSKFLGVARLRQQRVQTPSCQVPPQLSFMNFTHCRTEFWFADESRERFRREFNELSQHSHVWNYTEVEGVGFNVVVGKFGYYSSDGFVATLGRTVYNSYVRVNYLWENKWLDNATALVLVEFLTYNVNSNLFNAVRVIFEVSATGFIKLEVDINTVQLLFVRDEDSLAQLVIFSSFALVVVIFSLKLVARFWKGRLLVLRDWWILVDLVIIGMSYGCFVLFIQRAGLVKEFLDRLETAKKNEFINYFHLLYVEKIFTLVAALLVFISTIRLWKLCRFGTIFRIMEKTLILCGQPFMAMLFCHMVVVLAFGLSGYVIFGTHSDDFQDISESLVSLMRLSTRQLARFDVQDLTQPNPILGNIFFTSYLSLNLLFYTLYICIIILRYYQAQLIILARSDFKNLQSFVVKELGYYKTSLRVTLARLKGGTTSKKRTVTPKENEFRYADCSILSSQVLEVMRCIAWYDLKKLVSVEDKTDLMKRVLKCYMGGSTDEIFIKQKSGRVIKVVPDWKLEKIALVAELILNYDAKKKQRQELKYRRVVDNQLKKLNYILDVLNTVLHIVSNINVEDK</sequence>
<feature type="transmembrane region" description="Helical" evidence="10">
    <location>
        <begin position="1710"/>
        <end position="1735"/>
    </location>
</feature>
<dbReference type="Proteomes" id="UP001168821">
    <property type="component" value="Unassembled WGS sequence"/>
</dbReference>
<organism evidence="13 14">
    <name type="scientific">Zophobas morio</name>
    <dbReference type="NCBI Taxonomy" id="2755281"/>
    <lineage>
        <taxon>Eukaryota</taxon>
        <taxon>Metazoa</taxon>
        <taxon>Ecdysozoa</taxon>
        <taxon>Arthropoda</taxon>
        <taxon>Hexapoda</taxon>
        <taxon>Insecta</taxon>
        <taxon>Pterygota</taxon>
        <taxon>Neoptera</taxon>
        <taxon>Endopterygota</taxon>
        <taxon>Coleoptera</taxon>
        <taxon>Polyphaga</taxon>
        <taxon>Cucujiformia</taxon>
        <taxon>Tenebrionidae</taxon>
        <taxon>Zophobas</taxon>
    </lineage>
</organism>
<comment type="caution">
    <text evidence="13">The sequence shown here is derived from an EMBL/GenBank/DDBJ whole genome shotgun (WGS) entry which is preliminary data.</text>
</comment>
<dbReference type="InterPro" id="IPR003915">
    <property type="entry name" value="PKD_2"/>
</dbReference>
<dbReference type="InterPro" id="IPR036392">
    <property type="entry name" value="PLAT/LH2_dom_sf"/>
</dbReference>
<dbReference type="Pfam" id="PF02010">
    <property type="entry name" value="REJ"/>
    <property type="match status" value="1"/>
</dbReference>
<dbReference type="PROSITE" id="PS50095">
    <property type="entry name" value="PLAT"/>
    <property type="match status" value="1"/>
</dbReference>
<evidence type="ECO:0000256" key="4">
    <source>
        <dbReference type="ARBA" id="ARBA00022729"/>
    </source>
</evidence>
<accession>A0AA38I176</accession>
<feature type="transmembrane region" description="Helical" evidence="10">
    <location>
        <begin position="1266"/>
        <end position="1289"/>
    </location>
</feature>
<dbReference type="InterPro" id="IPR002859">
    <property type="entry name" value="PKD/REJ-like"/>
</dbReference>
<feature type="transmembrane region" description="Helical" evidence="10">
    <location>
        <begin position="1075"/>
        <end position="1096"/>
    </location>
</feature>
<evidence type="ECO:0000256" key="11">
    <source>
        <dbReference type="SAM" id="SignalP"/>
    </source>
</evidence>
<feature type="transmembrane region" description="Helical" evidence="10">
    <location>
        <begin position="883"/>
        <end position="903"/>
    </location>
</feature>
<evidence type="ECO:0000256" key="8">
    <source>
        <dbReference type="PIRSR" id="PIRSR603915-2"/>
    </source>
</evidence>